<name>A3U1Z1_PSEBH</name>
<organism evidence="2 3">
    <name type="scientific">Pseudooceanicola batsensis (strain ATCC BAA-863 / DSM 15984 / KCTC 12145 / HTCC2597)</name>
    <name type="common">Oceanicola batsensis</name>
    <dbReference type="NCBI Taxonomy" id="252305"/>
    <lineage>
        <taxon>Bacteria</taxon>
        <taxon>Pseudomonadati</taxon>
        <taxon>Pseudomonadota</taxon>
        <taxon>Alphaproteobacteria</taxon>
        <taxon>Rhodobacterales</taxon>
        <taxon>Paracoccaceae</taxon>
        <taxon>Pseudooceanicola</taxon>
    </lineage>
</organism>
<evidence type="ECO:0000313" key="2">
    <source>
        <dbReference type="EMBL" id="EAQ01925.1"/>
    </source>
</evidence>
<comment type="caution">
    <text evidence="2">The sequence shown here is derived from an EMBL/GenBank/DDBJ whole genome shotgun (WGS) entry which is preliminary data.</text>
</comment>
<feature type="transmembrane region" description="Helical" evidence="1">
    <location>
        <begin position="20"/>
        <end position="41"/>
    </location>
</feature>
<dbReference type="OrthoDB" id="7876971at2"/>
<accession>A3U1Z1</accession>
<protein>
    <recommendedName>
        <fullName evidence="4">Periplasmic heavy metal sensor</fullName>
    </recommendedName>
</protein>
<dbReference type="HOGENOM" id="CLU_122852_0_0_5"/>
<dbReference type="AlphaFoldDB" id="A3U1Z1"/>
<proteinExistence type="predicted"/>
<dbReference type="STRING" id="252305.OB2597_00870"/>
<evidence type="ECO:0000313" key="3">
    <source>
        <dbReference type="Proteomes" id="UP000004318"/>
    </source>
</evidence>
<keyword evidence="1" id="KW-0812">Transmembrane</keyword>
<gene>
    <name evidence="2" type="ORF">OB2597_00870</name>
</gene>
<sequence>MSHPPDTKGPGGRLGWLRWLLFASLALNLLIAGIVVGHAVADPPDRRVPRVDRIGGPLTFALDHEDRRAIGKALRREYREARPSRSEIAGQYRNAIAALRADPYDPEQLETVFENQLDAARERMEIGQRLLLERIAAMDPTERRAFADRLEEGVERHGRFSGKSGKQDR</sequence>
<evidence type="ECO:0008006" key="4">
    <source>
        <dbReference type="Google" id="ProtNLM"/>
    </source>
</evidence>
<reference evidence="2 3" key="1">
    <citation type="journal article" date="2010" name="J. Bacteriol.">
        <title>Genome sequences of Oceanicola granulosus HTCC2516(T) and Oceanicola batsensis HTCC2597(TDelta).</title>
        <authorList>
            <person name="Thrash J.C."/>
            <person name="Cho J.C."/>
            <person name="Vergin K.L."/>
            <person name="Giovannoni S.J."/>
        </authorList>
    </citation>
    <scope>NUCLEOTIDE SEQUENCE [LARGE SCALE GENOMIC DNA]</scope>
    <source>
        <strain evidence="3">ATCC BAA-863 / DSM 15984 / KCTC 12145 / HTCC2597</strain>
    </source>
</reference>
<dbReference type="EMBL" id="AAMO01000010">
    <property type="protein sequence ID" value="EAQ01925.1"/>
    <property type="molecule type" value="Genomic_DNA"/>
</dbReference>
<keyword evidence="1" id="KW-1133">Transmembrane helix</keyword>
<keyword evidence="1" id="KW-0472">Membrane</keyword>
<dbReference type="eggNOG" id="COG5612">
    <property type="taxonomic scope" value="Bacteria"/>
</dbReference>
<evidence type="ECO:0000256" key="1">
    <source>
        <dbReference type="SAM" id="Phobius"/>
    </source>
</evidence>
<dbReference type="RefSeq" id="WP_009804428.1">
    <property type="nucleotide sequence ID" value="NZ_CH724131.1"/>
</dbReference>
<keyword evidence="3" id="KW-1185">Reference proteome</keyword>
<dbReference type="Pfam" id="PF13801">
    <property type="entry name" value="Metal_resist"/>
    <property type="match status" value="1"/>
</dbReference>
<dbReference type="InterPro" id="IPR025961">
    <property type="entry name" value="Metal_resist"/>
</dbReference>
<dbReference type="Proteomes" id="UP000004318">
    <property type="component" value="Unassembled WGS sequence"/>
</dbReference>